<evidence type="ECO:0000313" key="1">
    <source>
        <dbReference type="EMBL" id="KAH3728534.1"/>
    </source>
</evidence>
<dbReference type="EMBL" id="JAIWYP010000012">
    <property type="protein sequence ID" value="KAH3728534.1"/>
    <property type="molecule type" value="Genomic_DNA"/>
</dbReference>
<protein>
    <submittedName>
        <fullName evidence="1">Uncharacterized protein</fullName>
    </submittedName>
</protein>
<reference evidence="1" key="2">
    <citation type="submission" date="2020-11" db="EMBL/GenBank/DDBJ databases">
        <authorList>
            <person name="McCartney M.A."/>
            <person name="Auch B."/>
            <person name="Kono T."/>
            <person name="Mallez S."/>
            <person name="Becker A."/>
            <person name="Gohl D.M."/>
            <person name="Silverstein K.A.T."/>
            <person name="Koren S."/>
            <person name="Bechman K.B."/>
            <person name="Herman A."/>
            <person name="Abrahante J.E."/>
            <person name="Garbe J."/>
        </authorList>
    </citation>
    <scope>NUCLEOTIDE SEQUENCE</scope>
    <source>
        <strain evidence="1">Duluth1</strain>
        <tissue evidence="1">Whole animal</tissue>
    </source>
</reference>
<dbReference type="AlphaFoldDB" id="A0A9D4CPQ6"/>
<sequence length="76" mass="8832">MFFFSRFDLAVELQSGGGRVAVVIFDASGWYYALTFDMYSSRDQLYNLISNMKVIQRNKYADNSVGMFLDWLLIPQ</sequence>
<name>A0A9D4CPQ6_DREPO</name>
<evidence type="ECO:0000313" key="2">
    <source>
        <dbReference type="EMBL" id="KAH3861414.1"/>
    </source>
</evidence>
<reference evidence="1" key="1">
    <citation type="journal article" date="2019" name="bioRxiv">
        <title>The Genome of the Zebra Mussel, Dreissena polymorpha: A Resource for Invasive Species Research.</title>
        <authorList>
            <person name="McCartney M.A."/>
            <person name="Auch B."/>
            <person name="Kono T."/>
            <person name="Mallez S."/>
            <person name="Zhang Y."/>
            <person name="Obille A."/>
            <person name="Becker A."/>
            <person name="Abrahante J.E."/>
            <person name="Garbe J."/>
            <person name="Badalamenti J.P."/>
            <person name="Herman A."/>
            <person name="Mangelson H."/>
            <person name="Liachko I."/>
            <person name="Sullivan S."/>
            <person name="Sone E.D."/>
            <person name="Koren S."/>
            <person name="Silverstein K.A.T."/>
            <person name="Beckman K.B."/>
            <person name="Gohl D.M."/>
        </authorList>
    </citation>
    <scope>NUCLEOTIDE SEQUENCE</scope>
    <source>
        <strain evidence="1">Duluth1</strain>
        <tissue evidence="1">Whole animal</tissue>
    </source>
</reference>
<evidence type="ECO:0000313" key="3">
    <source>
        <dbReference type="Proteomes" id="UP000828390"/>
    </source>
</evidence>
<dbReference type="EMBL" id="JAIWYP010000002">
    <property type="protein sequence ID" value="KAH3861414.1"/>
    <property type="molecule type" value="Genomic_DNA"/>
</dbReference>
<gene>
    <name evidence="2" type="ORF">DPMN_024342</name>
    <name evidence="1" type="ORF">DPMN_054491</name>
</gene>
<proteinExistence type="predicted"/>
<organism evidence="1 3">
    <name type="scientific">Dreissena polymorpha</name>
    <name type="common">Zebra mussel</name>
    <name type="synonym">Mytilus polymorpha</name>
    <dbReference type="NCBI Taxonomy" id="45954"/>
    <lineage>
        <taxon>Eukaryota</taxon>
        <taxon>Metazoa</taxon>
        <taxon>Spiralia</taxon>
        <taxon>Lophotrochozoa</taxon>
        <taxon>Mollusca</taxon>
        <taxon>Bivalvia</taxon>
        <taxon>Autobranchia</taxon>
        <taxon>Heteroconchia</taxon>
        <taxon>Euheterodonta</taxon>
        <taxon>Imparidentia</taxon>
        <taxon>Neoheterodontei</taxon>
        <taxon>Myida</taxon>
        <taxon>Dreissenoidea</taxon>
        <taxon>Dreissenidae</taxon>
        <taxon>Dreissena</taxon>
    </lineage>
</organism>
<accession>A0A9D4CPQ6</accession>
<keyword evidence="3" id="KW-1185">Reference proteome</keyword>
<dbReference type="Proteomes" id="UP000828390">
    <property type="component" value="Unassembled WGS sequence"/>
</dbReference>
<comment type="caution">
    <text evidence="1">The sequence shown here is derived from an EMBL/GenBank/DDBJ whole genome shotgun (WGS) entry which is preliminary data.</text>
</comment>